<proteinExistence type="inferred from homology"/>
<reference evidence="6" key="1">
    <citation type="journal article" date="2020" name="mSystems">
        <title>Genome- and Community-Level Interaction Insights into Carbon Utilization and Element Cycling Functions of Hydrothermarchaeota in Hydrothermal Sediment.</title>
        <authorList>
            <person name="Zhou Z."/>
            <person name="Liu Y."/>
            <person name="Xu W."/>
            <person name="Pan J."/>
            <person name="Luo Z.H."/>
            <person name="Li M."/>
        </authorList>
    </citation>
    <scope>NUCLEOTIDE SEQUENCE [LARGE SCALE GENOMIC DNA]</scope>
    <source>
        <strain evidence="6">HyVt-523</strain>
    </source>
</reference>
<dbReference type="Gene3D" id="3.40.640.10">
    <property type="entry name" value="Type I PLP-dependent aspartate aminotransferase-like (Major domain)"/>
    <property type="match status" value="1"/>
</dbReference>
<dbReference type="PANTHER" id="PTHR42806:SF1">
    <property type="entry name" value="GLYCINE DEHYDROGENASE (DECARBOXYLATING)"/>
    <property type="match status" value="1"/>
</dbReference>
<dbReference type="InterPro" id="IPR049315">
    <property type="entry name" value="GDC-P_N"/>
</dbReference>
<dbReference type="EMBL" id="DRNZ01000114">
    <property type="protein sequence ID" value="HHO57871.1"/>
    <property type="molecule type" value="Genomic_DNA"/>
</dbReference>
<dbReference type="Gene3D" id="3.90.1150.10">
    <property type="entry name" value="Aspartate Aminotransferase, domain 1"/>
    <property type="match status" value="1"/>
</dbReference>
<evidence type="ECO:0000313" key="6">
    <source>
        <dbReference type="EMBL" id="HHO57871.1"/>
    </source>
</evidence>
<dbReference type="Pfam" id="PF02347">
    <property type="entry name" value="GDC-P"/>
    <property type="match status" value="1"/>
</dbReference>
<dbReference type="InterPro" id="IPR015422">
    <property type="entry name" value="PyrdxlP-dep_Trfase_small"/>
</dbReference>
<protein>
    <recommendedName>
        <fullName evidence="4">Probable glycine dehydrogenase (decarboxylating) subunit 1</fullName>
        <ecNumber evidence="4">1.4.4.2</ecNumber>
    </recommendedName>
    <alternativeName>
        <fullName evidence="4">Glycine cleavage system P-protein subunit 1</fullName>
    </alternativeName>
    <alternativeName>
        <fullName evidence="4">Glycine decarboxylase subunit 1</fullName>
    </alternativeName>
    <alternativeName>
        <fullName evidence="4">Glycine dehydrogenase (aminomethyl-transferring) subunit 1</fullName>
    </alternativeName>
</protein>
<keyword evidence="2 4" id="KW-0560">Oxidoreductase</keyword>
<dbReference type="Proteomes" id="UP000886105">
    <property type="component" value="Unassembled WGS sequence"/>
</dbReference>
<dbReference type="InterPro" id="IPR015424">
    <property type="entry name" value="PyrdxlP-dep_Trfase"/>
</dbReference>
<dbReference type="InterPro" id="IPR023010">
    <property type="entry name" value="GcvPA"/>
</dbReference>
<dbReference type="SUPFAM" id="SSF53383">
    <property type="entry name" value="PLP-dependent transferases"/>
    <property type="match status" value="1"/>
</dbReference>
<organism evidence="6">
    <name type="scientific">Oceanithermus profundus</name>
    <dbReference type="NCBI Taxonomy" id="187137"/>
    <lineage>
        <taxon>Bacteria</taxon>
        <taxon>Thermotogati</taxon>
        <taxon>Deinococcota</taxon>
        <taxon>Deinococci</taxon>
        <taxon>Thermales</taxon>
        <taxon>Thermaceae</taxon>
        <taxon>Oceanithermus</taxon>
    </lineage>
</organism>
<name>A0A7C5SRF3_9DEIN</name>
<dbReference type="GO" id="GO:0004375">
    <property type="term" value="F:glycine dehydrogenase (decarboxylating) activity"/>
    <property type="evidence" value="ECO:0007669"/>
    <property type="project" value="UniProtKB-EC"/>
</dbReference>
<dbReference type="AlphaFoldDB" id="A0A7C5SRF3"/>
<comment type="similarity">
    <text evidence="4">Belongs to the GcvP family. N-terminal subunit subfamily.</text>
</comment>
<evidence type="ECO:0000256" key="2">
    <source>
        <dbReference type="ARBA" id="ARBA00023002"/>
    </source>
</evidence>
<evidence type="ECO:0000256" key="3">
    <source>
        <dbReference type="ARBA" id="ARBA00049026"/>
    </source>
</evidence>
<dbReference type="GO" id="GO:0009116">
    <property type="term" value="P:nucleoside metabolic process"/>
    <property type="evidence" value="ECO:0007669"/>
    <property type="project" value="InterPro"/>
</dbReference>
<feature type="domain" description="Glycine cleavage system P-protein N-terminal" evidence="5">
    <location>
        <begin position="3"/>
        <end position="429"/>
    </location>
</feature>
<dbReference type="GO" id="GO:0019464">
    <property type="term" value="P:glycine decarboxylation via glycine cleavage system"/>
    <property type="evidence" value="ECO:0007669"/>
    <property type="project" value="UniProtKB-UniRule"/>
</dbReference>
<gene>
    <name evidence="4" type="primary">gcvPA</name>
    <name evidence="6" type="ORF">ENJ85_01725</name>
</gene>
<dbReference type="PANTHER" id="PTHR42806">
    <property type="entry name" value="GLYCINE CLEAVAGE SYSTEM P-PROTEIN"/>
    <property type="match status" value="1"/>
</dbReference>
<accession>A0A7C5SRF3</accession>
<dbReference type="CDD" id="cd00613">
    <property type="entry name" value="GDC-P"/>
    <property type="match status" value="1"/>
</dbReference>
<comment type="subunit">
    <text evidence="4">The glycine cleavage system is composed of four proteins: P, T, L and H. In this organism, the P 'protein' is a heterodimer of two subunits.</text>
</comment>
<dbReference type="InterPro" id="IPR015421">
    <property type="entry name" value="PyrdxlP-dep_Trfase_major"/>
</dbReference>
<comment type="caution">
    <text evidence="6">The sequence shown here is derived from an EMBL/GenBank/DDBJ whole genome shotgun (WGS) entry which is preliminary data.</text>
</comment>
<dbReference type="InterPro" id="IPR020581">
    <property type="entry name" value="GDC_P"/>
</dbReference>
<evidence type="ECO:0000256" key="4">
    <source>
        <dbReference type="HAMAP-Rule" id="MF_00712"/>
    </source>
</evidence>
<evidence type="ECO:0000256" key="1">
    <source>
        <dbReference type="ARBA" id="ARBA00003788"/>
    </source>
</evidence>
<comment type="function">
    <text evidence="1 4">The glycine cleavage system catalyzes the degradation of glycine. The P protein binds the alpha-amino group of glycine through its pyridoxal phosphate cofactor; CO(2) is released and the remaining methylamine moiety is then transferred to the lipoamide cofactor of the H protein.</text>
</comment>
<comment type="catalytic activity">
    <reaction evidence="3 4">
        <text>N(6)-[(R)-lipoyl]-L-lysyl-[glycine-cleavage complex H protein] + glycine + H(+) = N(6)-[(R)-S(8)-aminomethyldihydrolipoyl]-L-lysyl-[glycine-cleavage complex H protein] + CO2</text>
        <dbReference type="Rhea" id="RHEA:24304"/>
        <dbReference type="Rhea" id="RHEA-COMP:10494"/>
        <dbReference type="Rhea" id="RHEA-COMP:10495"/>
        <dbReference type="ChEBI" id="CHEBI:15378"/>
        <dbReference type="ChEBI" id="CHEBI:16526"/>
        <dbReference type="ChEBI" id="CHEBI:57305"/>
        <dbReference type="ChEBI" id="CHEBI:83099"/>
        <dbReference type="ChEBI" id="CHEBI:83143"/>
        <dbReference type="EC" id="1.4.4.2"/>
    </reaction>
</comment>
<evidence type="ECO:0000259" key="5">
    <source>
        <dbReference type="Pfam" id="PF02347"/>
    </source>
</evidence>
<dbReference type="PIRSF" id="PIRSF006815">
    <property type="entry name" value="GcvPA"/>
    <property type="match status" value="1"/>
</dbReference>
<dbReference type="NCBIfam" id="NF001696">
    <property type="entry name" value="PRK00451.1"/>
    <property type="match status" value="1"/>
</dbReference>
<sequence>MDFTPHTPDDVRAMLEALGMQDLRELFADLPDALLEPDLRLPAPMSEQEILAHLRDLAAKNAPADKAFLGGGLRPHFVPSLVPALAQRGEFLTAYTPYQPEVSQGVLQAVFEYQTMIAELTGLDVSNASLYDGAAALAEGVLLALRQTRRMGVVVSQGVHPEYRQVLATYLHAVGAELRTVALEDGLTPPAGFDGSVGAVVLQSPNFLGAIEDPAPWVEAAHAAGALVVYVADPLSLALLKPPGEWGADIAVGDGQPLGNPMNFGGPQFGYIAVREKLVRQLPGRLVSETHDVDGHRGYVLALAAREQHIRRAKAKSNITTNAQLTALMGAMHLAALGPEGFAEVAAASVARAHALAAELERLPGVERLTPEPFFSEFVLRLPRPAAAVRAGLAARGWHAAAPVPDEYGPNLALFAATERHTEEDLAGLAAAMKEVLA</sequence>
<dbReference type="EC" id="1.4.4.2" evidence="4"/>
<dbReference type="HAMAP" id="MF_00712">
    <property type="entry name" value="GcvPA"/>
    <property type="match status" value="1"/>
</dbReference>